<dbReference type="EMBL" id="JANEYF010005386">
    <property type="protein sequence ID" value="KAJ8928363.1"/>
    <property type="molecule type" value="Genomic_DNA"/>
</dbReference>
<protein>
    <recommendedName>
        <fullName evidence="1">MULE transposase domain-containing protein</fullName>
    </recommendedName>
</protein>
<evidence type="ECO:0000313" key="2">
    <source>
        <dbReference type="EMBL" id="KAJ8928363.1"/>
    </source>
</evidence>
<gene>
    <name evidence="2" type="ORF">NQ314_019094</name>
</gene>
<keyword evidence="3" id="KW-1185">Reference proteome</keyword>
<evidence type="ECO:0000259" key="1">
    <source>
        <dbReference type="Pfam" id="PF10551"/>
    </source>
</evidence>
<dbReference type="InterPro" id="IPR018289">
    <property type="entry name" value="MULE_transposase_dom"/>
</dbReference>
<evidence type="ECO:0000313" key="3">
    <source>
        <dbReference type="Proteomes" id="UP001162156"/>
    </source>
</evidence>
<organism evidence="2 3">
    <name type="scientific">Rhamnusium bicolor</name>
    <dbReference type="NCBI Taxonomy" id="1586634"/>
    <lineage>
        <taxon>Eukaryota</taxon>
        <taxon>Metazoa</taxon>
        <taxon>Ecdysozoa</taxon>
        <taxon>Arthropoda</taxon>
        <taxon>Hexapoda</taxon>
        <taxon>Insecta</taxon>
        <taxon>Pterygota</taxon>
        <taxon>Neoptera</taxon>
        <taxon>Endopterygota</taxon>
        <taxon>Coleoptera</taxon>
        <taxon>Polyphaga</taxon>
        <taxon>Cucujiformia</taxon>
        <taxon>Chrysomeloidea</taxon>
        <taxon>Cerambycidae</taxon>
        <taxon>Lepturinae</taxon>
        <taxon>Rhagiini</taxon>
        <taxon>Rhamnusium</taxon>
    </lineage>
</organism>
<comment type="caution">
    <text evidence="2">The sequence shown here is derived from an EMBL/GenBank/DDBJ whole genome shotgun (WGS) entry which is preliminary data.</text>
</comment>
<dbReference type="Pfam" id="PF10551">
    <property type="entry name" value="MULE"/>
    <property type="match status" value="1"/>
</dbReference>
<feature type="domain" description="MULE transposase" evidence="1">
    <location>
        <begin position="30"/>
        <end position="128"/>
    </location>
</feature>
<name>A0AAV8WPH5_9CUCU</name>
<proteinExistence type="predicted"/>
<reference evidence="2" key="1">
    <citation type="journal article" date="2023" name="Insect Mol. Biol.">
        <title>Genome sequencing provides insights into the evolution of gene families encoding plant cell wall-degrading enzymes in longhorned beetles.</title>
        <authorList>
            <person name="Shin N.R."/>
            <person name="Okamura Y."/>
            <person name="Kirsch R."/>
            <person name="Pauchet Y."/>
        </authorList>
    </citation>
    <scope>NUCLEOTIDE SEQUENCE</scope>
    <source>
        <strain evidence="2">RBIC_L_NR</strain>
    </source>
</reference>
<dbReference type="AlphaFoldDB" id="A0AAV8WPH5"/>
<accession>A0AAV8WPH5</accession>
<sequence>MFQRSTNTCIANILMKGTARVTQSQNACHVHTDTTYKLIWQSFPLLVFGTTDKARSFHTFGVAVCANEQTEDFIFAFKELRTGAEKVLGETINPSILICDTAHSIQNGFKNVFGPNITIKMCWAQLKKKT</sequence>
<dbReference type="Proteomes" id="UP001162156">
    <property type="component" value="Unassembled WGS sequence"/>
</dbReference>